<accession>A0A7W8Z9Z1</accession>
<gene>
    <name evidence="3" type="ORF">BJ981_005973</name>
</gene>
<dbReference type="GO" id="GO:0004674">
    <property type="term" value="F:protein serine/threonine kinase activity"/>
    <property type="evidence" value="ECO:0007669"/>
    <property type="project" value="UniProtKB-KW"/>
</dbReference>
<evidence type="ECO:0000256" key="1">
    <source>
        <dbReference type="ARBA" id="ARBA00022527"/>
    </source>
</evidence>
<evidence type="ECO:0000313" key="3">
    <source>
        <dbReference type="EMBL" id="MBB5630209.1"/>
    </source>
</evidence>
<evidence type="ECO:0000313" key="4">
    <source>
        <dbReference type="Proteomes" id="UP000588112"/>
    </source>
</evidence>
<keyword evidence="1" id="KW-0418">Kinase</keyword>
<dbReference type="CDD" id="cd16936">
    <property type="entry name" value="HATPase_RsbW-like"/>
    <property type="match status" value="1"/>
</dbReference>
<dbReference type="InterPro" id="IPR050267">
    <property type="entry name" value="Anti-sigma-factor_SerPK"/>
</dbReference>
<dbReference type="SUPFAM" id="SSF55874">
    <property type="entry name" value="ATPase domain of HSP90 chaperone/DNA topoisomerase II/histidine kinase"/>
    <property type="match status" value="1"/>
</dbReference>
<dbReference type="Proteomes" id="UP000588112">
    <property type="component" value="Unassembled WGS sequence"/>
</dbReference>
<dbReference type="Gene3D" id="3.30.565.10">
    <property type="entry name" value="Histidine kinase-like ATPase, C-terminal domain"/>
    <property type="match status" value="1"/>
</dbReference>
<dbReference type="InterPro" id="IPR036890">
    <property type="entry name" value="HATPase_C_sf"/>
</dbReference>
<dbReference type="RefSeq" id="WP_184616708.1">
    <property type="nucleotide sequence ID" value="NZ_JACHBR010000002.1"/>
</dbReference>
<comment type="caution">
    <text evidence="3">The sequence shown here is derived from an EMBL/GenBank/DDBJ whole genome shotgun (WGS) entry which is preliminary data.</text>
</comment>
<dbReference type="InterPro" id="IPR003594">
    <property type="entry name" value="HATPase_dom"/>
</dbReference>
<dbReference type="EMBL" id="JACHBR010000002">
    <property type="protein sequence ID" value="MBB5630209.1"/>
    <property type="molecule type" value="Genomic_DNA"/>
</dbReference>
<keyword evidence="1" id="KW-0808">Transferase</keyword>
<protein>
    <submittedName>
        <fullName evidence="3">Anti-sigma regulatory factor (Ser/Thr protein kinase)</fullName>
    </submittedName>
</protein>
<feature type="domain" description="Histidine kinase/HSP90-like ATPase" evidence="2">
    <location>
        <begin position="20"/>
        <end position="132"/>
    </location>
</feature>
<dbReference type="PANTHER" id="PTHR35526">
    <property type="entry name" value="ANTI-SIGMA-F FACTOR RSBW-RELATED"/>
    <property type="match status" value="1"/>
</dbReference>
<organism evidence="3 4">
    <name type="scientific">Sphaerisporangium krabiense</name>
    <dbReference type="NCBI Taxonomy" id="763782"/>
    <lineage>
        <taxon>Bacteria</taxon>
        <taxon>Bacillati</taxon>
        <taxon>Actinomycetota</taxon>
        <taxon>Actinomycetes</taxon>
        <taxon>Streptosporangiales</taxon>
        <taxon>Streptosporangiaceae</taxon>
        <taxon>Sphaerisporangium</taxon>
    </lineage>
</organism>
<dbReference type="PANTHER" id="PTHR35526:SF3">
    <property type="entry name" value="ANTI-SIGMA-F FACTOR RSBW"/>
    <property type="match status" value="1"/>
</dbReference>
<dbReference type="Pfam" id="PF13581">
    <property type="entry name" value="HATPase_c_2"/>
    <property type="match status" value="1"/>
</dbReference>
<keyword evidence="4" id="KW-1185">Reference proteome</keyword>
<dbReference type="AlphaFoldDB" id="A0A7W8Z9Z1"/>
<proteinExistence type="predicted"/>
<keyword evidence="1" id="KW-0723">Serine/threonine-protein kinase</keyword>
<reference evidence="3 4" key="1">
    <citation type="submission" date="2020-08" db="EMBL/GenBank/DDBJ databases">
        <title>Sequencing the genomes of 1000 actinobacteria strains.</title>
        <authorList>
            <person name="Klenk H.-P."/>
        </authorList>
    </citation>
    <scope>NUCLEOTIDE SEQUENCE [LARGE SCALE GENOMIC DNA]</scope>
    <source>
        <strain evidence="3 4">DSM 45790</strain>
    </source>
</reference>
<sequence length="141" mass="15225">MTPVLLGKIDLLGATCSIGLARMYMREVLQKAERRIPGSTVDDIVLLSGEVVANAVKHSASGHRRGGVVGLLVHDDGRTVRVEVVDEGSEETVPQIPAQVDPLSEGGRGLWLVRELSSGWGWRQDGPSRVVWFEISGTSLK</sequence>
<evidence type="ECO:0000259" key="2">
    <source>
        <dbReference type="Pfam" id="PF13581"/>
    </source>
</evidence>
<name>A0A7W8Z9Z1_9ACTN</name>